<evidence type="ECO:0000259" key="1">
    <source>
        <dbReference type="Pfam" id="PF16778"/>
    </source>
</evidence>
<sequence length="109" mass="12902">MKIIHDHLYQGIHFLAFPVSNTDQDGHTINPDLSAEFLQAAYQDERWSEIRRRRDLLIARTDWTQTIDSPVTDEKQKAFSAYRQILRDIPQTYSDPDEVVWPEQPETHH</sequence>
<keyword evidence="5" id="KW-1185">Reference proteome</keyword>
<gene>
    <name evidence="2" type="ORF">SBX37_17825</name>
    <name evidence="3" type="ORF">VIM7927_02287</name>
</gene>
<dbReference type="EMBL" id="FXXI01000003">
    <property type="protein sequence ID" value="SMS01010.1"/>
    <property type="molecule type" value="Genomic_DNA"/>
</dbReference>
<dbReference type="OrthoDB" id="1685143at2"/>
<organism evidence="3 4">
    <name type="scientific">Vibrio mangrovi</name>
    <dbReference type="NCBI Taxonomy" id="474394"/>
    <lineage>
        <taxon>Bacteria</taxon>
        <taxon>Pseudomonadati</taxon>
        <taxon>Pseudomonadota</taxon>
        <taxon>Gammaproteobacteria</taxon>
        <taxon>Vibrionales</taxon>
        <taxon>Vibrionaceae</taxon>
        <taxon>Vibrio</taxon>
    </lineage>
</organism>
<protein>
    <submittedName>
        <fullName evidence="2">Tail fiber assembly protein</fullName>
    </submittedName>
</protein>
<reference evidence="3 4" key="1">
    <citation type="submission" date="2017-05" db="EMBL/GenBank/DDBJ databases">
        <authorList>
            <person name="Song R."/>
            <person name="Chenine A.L."/>
            <person name="Ruprecht R.M."/>
        </authorList>
    </citation>
    <scope>NUCLEOTIDE SEQUENCE [LARGE SCALE GENOMIC DNA]</scope>
    <source>
        <strain evidence="3 4">CECT 7927</strain>
    </source>
</reference>
<dbReference type="Pfam" id="PF16778">
    <property type="entry name" value="Phage_tail_APC"/>
    <property type="match status" value="1"/>
</dbReference>
<dbReference type="RefSeq" id="WP_087481049.1">
    <property type="nucleotide sequence ID" value="NZ_AP024884.1"/>
</dbReference>
<dbReference type="InterPro" id="IPR031893">
    <property type="entry name" value="Phage_tail_APC"/>
</dbReference>
<reference evidence="2 5" key="2">
    <citation type="submission" date="2023-11" db="EMBL/GenBank/DDBJ databases">
        <title>Plant-associative lifestyle of Vibrio porteresiae and its evolutionary dynamics.</title>
        <authorList>
            <person name="Rameshkumar N."/>
            <person name="Kirti K."/>
        </authorList>
    </citation>
    <scope>NUCLEOTIDE SEQUENCE [LARGE SCALE GENOMIC DNA]</scope>
    <source>
        <strain evidence="2 5">MSSRF38</strain>
    </source>
</reference>
<evidence type="ECO:0000313" key="3">
    <source>
        <dbReference type="EMBL" id="SMS01010.1"/>
    </source>
</evidence>
<accession>A0A1Y6IW09</accession>
<proteinExistence type="predicted"/>
<evidence type="ECO:0000313" key="2">
    <source>
        <dbReference type="EMBL" id="MDW6004719.1"/>
    </source>
</evidence>
<dbReference type="Gene3D" id="6.10.140.1310">
    <property type="match status" value="1"/>
</dbReference>
<evidence type="ECO:0000313" key="5">
    <source>
        <dbReference type="Proteomes" id="UP001283366"/>
    </source>
</evidence>
<name>A0A1Y6IW09_9VIBR</name>
<dbReference type="EMBL" id="JAWRCO010000002">
    <property type="protein sequence ID" value="MDW6004719.1"/>
    <property type="molecule type" value="Genomic_DNA"/>
</dbReference>
<feature type="domain" description="Phage tail assembly chaperone-like" evidence="1">
    <location>
        <begin position="48"/>
        <end position="106"/>
    </location>
</feature>
<evidence type="ECO:0000313" key="4">
    <source>
        <dbReference type="Proteomes" id="UP000196125"/>
    </source>
</evidence>
<dbReference type="Proteomes" id="UP001283366">
    <property type="component" value="Unassembled WGS sequence"/>
</dbReference>
<dbReference type="Proteomes" id="UP000196125">
    <property type="component" value="Unassembled WGS sequence"/>
</dbReference>
<dbReference type="AlphaFoldDB" id="A0A1Y6IW09"/>